<keyword evidence="2" id="KW-1185">Reference proteome</keyword>
<name>A0AAV5LDA6_9ROSI</name>
<dbReference type="EMBL" id="BPVZ01000108">
    <property type="protein sequence ID" value="GKV35073.1"/>
    <property type="molecule type" value="Genomic_DNA"/>
</dbReference>
<sequence length="47" mass="5629">MLESQLWLLISGGFLGEKSRKKSHKIIKAHNFMEKTFAFFEDDREKR</sequence>
<organism evidence="1 2">
    <name type="scientific">Rubroshorea leprosula</name>
    <dbReference type="NCBI Taxonomy" id="152421"/>
    <lineage>
        <taxon>Eukaryota</taxon>
        <taxon>Viridiplantae</taxon>
        <taxon>Streptophyta</taxon>
        <taxon>Embryophyta</taxon>
        <taxon>Tracheophyta</taxon>
        <taxon>Spermatophyta</taxon>
        <taxon>Magnoliopsida</taxon>
        <taxon>eudicotyledons</taxon>
        <taxon>Gunneridae</taxon>
        <taxon>Pentapetalae</taxon>
        <taxon>rosids</taxon>
        <taxon>malvids</taxon>
        <taxon>Malvales</taxon>
        <taxon>Dipterocarpaceae</taxon>
        <taxon>Rubroshorea</taxon>
    </lineage>
</organism>
<reference evidence="1 2" key="1">
    <citation type="journal article" date="2021" name="Commun. Biol.">
        <title>The genome of Shorea leprosula (Dipterocarpaceae) highlights the ecological relevance of drought in aseasonal tropical rainforests.</title>
        <authorList>
            <person name="Ng K.K.S."/>
            <person name="Kobayashi M.J."/>
            <person name="Fawcett J.A."/>
            <person name="Hatakeyama M."/>
            <person name="Paape T."/>
            <person name="Ng C.H."/>
            <person name="Ang C.C."/>
            <person name="Tnah L.H."/>
            <person name="Lee C.T."/>
            <person name="Nishiyama T."/>
            <person name="Sese J."/>
            <person name="O'Brien M.J."/>
            <person name="Copetti D."/>
            <person name="Mohd Noor M.I."/>
            <person name="Ong R.C."/>
            <person name="Putra M."/>
            <person name="Sireger I.Z."/>
            <person name="Indrioko S."/>
            <person name="Kosugi Y."/>
            <person name="Izuno A."/>
            <person name="Isagi Y."/>
            <person name="Lee S.L."/>
            <person name="Shimizu K.K."/>
        </authorList>
    </citation>
    <scope>NUCLEOTIDE SEQUENCE [LARGE SCALE GENOMIC DNA]</scope>
    <source>
        <strain evidence="1">214</strain>
    </source>
</reference>
<dbReference type="AlphaFoldDB" id="A0AAV5LDA6"/>
<accession>A0AAV5LDA6</accession>
<evidence type="ECO:0000313" key="2">
    <source>
        <dbReference type="Proteomes" id="UP001054252"/>
    </source>
</evidence>
<protein>
    <submittedName>
        <fullName evidence="1">Uncharacterized protein</fullName>
    </submittedName>
</protein>
<gene>
    <name evidence="1" type="ORF">SLEP1_g43387</name>
</gene>
<evidence type="ECO:0000313" key="1">
    <source>
        <dbReference type="EMBL" id="GKV35073.1"/>
    </source>
</evidence>
<proteinExistence type="predicted"/>
<comment type="caution">
    <text evidence="1">The sequence shown here is derived from an EMBL/GenBank/DDBJ whole genome shotgun (WGS) entry which is preliminary data.</text>
</comment>
<dbReference type="Proteomes" id="UP001054252">
    <property type="component" value="Unassembled WGS sequence"/>
</dbReference>